<gene>
    <name evidence="7" type="ORF">IHQ68_19300</name>
</gene>
<evidence type="ECO:0000313" key="8">
    <source>
        <dbReference type="Proteomes" id="UP001181622"/>
    </source>
</evidence>
<feature type="chain" id="PRO_5045842622" evidence="5">
    <location>
        <begin position="26"/>
        <end position="386"/>
    </location>
</feature>
<protein>
    <submittedName>
        <fullName evidence="7">ABC transporter substrate-binding protein</fullName>
    </submittedName>
</protein>
<keyword evidence="8" id="KW-1185">Reference proteome</keyword>
<dbReference type="PANTHER" id="PTHR30483">
    <property type="entry name" value="LEUCINE-SPECIFIC-BINDING PROTEIN"/>
    <property type="match status" value="1"/>
</dbReference>
<dbReference type="PRINTS" id="PR00337">
    <property type="entry name" value="LEUILEVALBP"/>
</dbReference>
<proteinExistence type="inferred from homology"/>
<name>A0ABU1DL99_9HYPH</name>
<dbReference type="InterPro" id="IPR051010">
    <property type="entry name" value="BCAA_transport"/>
</dbReference>
<accession>A0ABU1DL99</accession>
<dbReference type="InterPro" id="IPR028082">
    <property type="entry name" value="Peripla_BP_I"/>
</dbReference>
<dbReference type="Proteomes" id="UP001181622">
    <property type="component" value="Unassembled WGS sequence"/>
</dbReference>
<evidence type="ECO:0000256" key="4">
    <source>
        <dbReference type="ARBA" id="ARBA00022970"/>
    </source>
</evidence>
<dbReference type="SUPFAM" id="SSF53822">
    <property type="entry name" value="Periplasmic binding protein-like I"/>
    <property type="match status" value="1"/>
</dbReference>
<evidence type="ECO:0000256" key="3">
    <source>
        <dbReference type="ARBA" id="ARBA00022729"/>
    </source>
</evidence>
<comment type="caution">
    <text evidence="7">The sequence shown here is derived from an EMBL/GenBank/DDBJ whole genome shotgun (WGS) entry which is preliminary data.</text>
</comment>
<dbReference type="Pfam" id="PF13458">
    <property type="entry name" value="Peripla_BP_6"/>
    <property type="match status" value="1"/>
</dbReference>
<dbReference type="PANTHER" id="PTHR30483:SF6">
    <property type="entry name" value="PERIPLASMIC BINDING PROTEIN OF ABC TRANSPORTER FOR NATURAL AMINO ACIDS"/>
    <property type="match status" value="1"/>
</dbReference>
<keyword evidence="4" id="KW-0029">Amino-acid transport</keyword>
<keyword evidence="3 5" id="KW-0732">Signal</keyword>
<feature type="signal peptide" evidence="5">
    <location>
        <begin position="1"/>
        <end position="25"/>
    </location>
</feature>
<dbReference type="EMBL" id="JADBEO010000071">
    <property type="protein sequence ID" value="MDR4308773.1"/>
    <property type="molecule type" value="Genomic_DNA"/>
</dbReference>
<evidence type="ECO:0000259" key="6">
    <source>
        <dbReference type="Pfam" id="PF13458"/>
    </source>
</evidence>
<keyword evidence="2" id="KW-0813">Transport</keyword>
<evidence type="ECO:0000256" key="2">
    <source>
        <dbReference type="ARBA" id="ARBA00022448"/>
    </source>
</evidence>
<evidence type="ECO:0000256" key="5">
    <source>
        <dbReference type="SAM" id="SignalP"/>
    </source>
</evidence>
<feature type="domain" description="Leucine-binding protein" evidence="6">
    <location>
        <begin position="28"/>
        <end position="356"/>
    </location>
</feature>
<organism evidence="7 8">
    <name type="scientific">Chelatococcus sambhunathii</name>
    <dbReference type="NCBI Taxonomy" id="363953"/>
    <lineage>
        <taxon>Bacteria</taxon>
        <taxon>Pseudomonadati</taxon>
        <taxon>Pseudomonadota</taxon>
        <taxon>Alphaproteobacteria</taxon>
        <taxon>Hyphomicrobiales</taxon>
        <taxon>Chelatococcaceae</taxon>
        <taxon>Chelatococcus</taxon>
    </lineage>
</organism>
<dbReference type="InterPro" id="IPR028081">
    <property type="entry name" value="Leu-bd"/>
</dbReference>
<dbReference type="InterPro" id="IPR000709">
    <property type="entry name" value="Leu_Ile_Val-bd"/>
</dbReference>
<reference evidence="7" key="1">
    <citation type="submission" date="2020-10" db="EMBL/GenBank/DDBJ databases">
        <authorList>
            <person name="Abbas A."/>
            <person name="Razzaq R."/>
            <person name="Waqas M."/>
            <person name="Abbas N."/>
            <person name="Nielsen T.K."/>
            <person name="Hansen L.H."/>
            <person name="Hussain S."/>
            <person name="Shahid M."/>
        </authorList>
    </citation>
    <scope>NUCLEOTIDE SEQUENCE</scope>
    <source>
        <strain evidence="7">S14</strain>
    </source>
</reference>
<sequence>MAMSTFRIASIAALALGLAAAPAFAADTIKIGVNEPLTGPFAASGAYVVNGARIAADEINAKGGVLGKKIELVIEDNKSNPTEAAAVAEKLITSDETPVMMGAWGSSLTLAVMPKLEEYEVPMLVETSSSGKITTSGNPFVFRISPPSALEAEAFAPMVPKLGMKKADFLVINNDWGRGAAADFGKMLKAGGVEVGLVETMDAGAQDMSAQLAKIKGTDADTLMITAAVDQLTLVFKQMAAMGVKKRVVTTGGSQNPDQIVAQAGAAAEKTLHLTTFLPWDPAKTPDPKATEYFLAEWKKRGHPFAGATESFRGYDGIRTIAAAIEKAGAAEPKAIQKAFWEVKLTGLNGPIAFAKSGPEGKESGQSKPGVYLIEIADGQIGEAKL</sequence>
<dbReference type="RefSeq" id="WP_309394803.1">
    <property type="nucleotide sequence ID" value="NZ_JADBEO010000071.1"/>
</dbReference>
<comment type="similarity">
    <text evidence="1">Belongs to the leucine-binding protein family.</text>
</comment>
<evidence type="ECO:0000313" key="7">
    <source>
        <dbReference type="EMBL" id="MDR4308773.1"/>
    </source>
</evidence>
<evidence type="ECO:0000256" key="1">
    <source>
        <dbReference type="ARBA" id="ARBA00010062"/>
    </source>
</evidence>
<dbReference type="CDD" id="cd19980">
    <property type="entry name" value="PBP1_ABC_ligand_binding-like"/>
    <property type="match status" value="1"/>
</dbReference>
<dbReference type="Gene3D" id="3.40.50.2300">
    <property type="match status" value="2"/>
</dbReference>